<evidence type="ECO:0000256" key="3">
    <source>
        <dbReference type="ARBA" id="ARBA00022729"/>
    </source>
</evidence>
<organism evidence="7 8">
    <name type="scientific">Marinobacter xestospongiae</name>
    <dbReference type="NCBI Taxonomy" id="994319"/>
    <lineage>
        <taxon>Bacteria</taxon>
        <taxon>Pseudomonadati</taxon>
        <taxon>Pseudomonadota</taxon>
        <taxon>Gammaproteobacteria</taxon>
        <taxon>Pseudomonadales</taxon>
        <taxon>Marinobacteraceae</taxon>
        <taxon>Marinobacter</taxon>
    </lineage>
</organism>
<gene>
    <name evidence="7" type="ORF">RYS15_04780</name>
</gene>
<dbReference type="PANTHER" id="PTHR38776">
    <property type="entry name" value="MLTA-INTERACTING PROTEIN-RELATED"/>
    <property type="match status" value="1"/>
</dbReference>
<dbReference type="InterPro" id="IPR010583">
    <property type="entry name" value="MipA"/>
</dbReference>
<evidence type="ECO:0000256" key="4">
    <source>
        <dbReference type="ARBA" id="ARBA00023136"/>
    </source>
</evidence>
<protein>
    <submittedName>
        <fullName evidence="7">MipA/OmpV family protein</fullName>
    </submittedName>
</protein>
<keyword evidence="3 6" id="KW-0732">Signal</keyword>
<evidence type="ECO:0000313" key="7">
    <source>
        <dbReference type="EMBL" id="MDV2077983.1"/>
    </source>
</evidence>
<sequence length="262" mass="29931">MKPNHPLLSITTLVLALSLTLPEWARADDWNLEFGGGVLVMDPPWKGMPTQHQSLPYVRAEYGRWRLGVQYGLFQYRLTPAEWPVDVGIGLDYRDEVYESLFYSDDDLSDDPVFEGYDSPDGEGVARLDLRWQDLVVRLRQDVTDQSGGTSGEISYLHPVYQGAKGFQVRLGGGVVWKDREYSRYLYGIEGDNIDRSVGRYPYLPDDALNYVASMQVIYPFNQQWALSAHAHYEWLDETVSDSPLVGQDGLGRFMLFLTYRP</sequence>
<comment type="subcellular location">
    <subcellularLocation>
        <location evidence="1">Cell outer membrane</location>
    </subcellularLocation>
</comment>
<keyword evidence="5" id="KW-0998">Cell outer membrane</keyword>
<evidence type="ECO:0000256" key="6">
    <source>
        <dbReference type="SAM" id="SignalP"/>
    </source>
</evidence>
<proteinExistence type="inferred from homology"/>
<accession>A0ABU3VUN6</accession>
<keyword evidence="4" id="KW-0472">Membrane</keyword>
<dbReference type="Proteomes" id="UP001269819">
    <property type="component" value="Unassembled WGS sequence"/>
</dbReference>
<evidence type="ECO:0000256" key="5">
    <source>
        <dbReference type="ARBA" id="ARBA00023237"/>
    </source>
</evidence>
<evidence type="ECO:0000256" key="1">
    <source>
        <dbReference type="ARBA" id="ARBA00004442"/>
    </source>
</evidence>
<keyword evidence="8" id="KW-1185">Reference proteome</keyword>
<evidence type="ECO:0000313" key="8">
    <source>
        <dbReference type="Proteomes" id="UP001269819"/>
    </source>
</evidence>
<dbReference type="Pfam" id="PF06629">
    <property type="entry name" value="MipA"/>
    <property type="match status" value="1"/>
</dbReference>
<name>A0ABU3VUN6_9GAMM</name>
<dbReference type="PANTHER" id="PTHR38776:SF1">
    <property type="entry name" value="MLTA-INTERACTING PROTEIN-RELATED"/>
    <property type="match status" value="1"/>
</dbReference>
<comment type="similarity">
    <text evidence="2">Belongs to the MipA/OmpV family.</text>
</comment>
<dbReference type="RefSeq" id="WP_316972836.1">
    <property type="nucleotide sequence ID" value="NZ_JAWIIJ010000002.1"/>
</dbReference>
<feature type="signal peptide" evidence="6">
    <location>
        <begin position="1"/>
        <end position="27"/>
    </location>
</feature>
<reference evidence="7 8" key="1">
    <citation type="submission" date="2023-10" db="EMBL/GenBank/DDBJ databases">
        <title>Characteristics and mechanism of a salt-tolerant marine origin heterotrophic nitrifying- aerobic denitrifying bacteria Marinobacter xestospongiae HN1.</title>
        <authorList>
            <person name="Qi R."/>
        </authorList>
    </citation>
    <scope>NUCLEOTIDE SEQUENCE [LARGE SCALE GENOMIC DNA]</scope>
    <source>
        <strain evidence="7 8">HN1</strain>
    </source>
</reference>
<evidence type="ECO:0000256" key="2">
    <source>
        <dbReference type="ARBA" id="ARBA00005722"/>
    </source>
</evidence>
<dbReference type="EMBL" id="JAWIIJ010000002">
    <property type="protein sequence ID" value="MDV2077983.1"/>
    <property type="molecule type" value="Genomic_DNA"/>
</dbReference>
<comment type="caution">
    <text evidence="7">The sequence shown here is derived from an EMBL/GenBank/DDBJ whole genome shotgun (WGS) entry which is preliminary data.</text>
</comment>
<feature type="chain" id="PRO_5045056959" evidence="6">
    <location>
        <begin position="28"/>
        <end position="262"/>
    </location>
</feature>